<accession>D8QN10</accession>
<sequence>IFCLDDFRGWPGFRKVFTDIRQEHGNVMLFNQFLQNVAFSNASNNIVPVPFSTNTGLYKLCELGISADLIEVDAGHDFHSAWTDINLAWSLMRPDGKSIMFGHDYFNGADYHGVRRAVDLFARLKGLRVEPDGQHWIYRKIDGKKPKGKKKNRGKEELPL</sequence>
<dbReference type="PANTHER" id="PTHR37909">
    <property type="entry name" value="S-ADENOSYL-L-METHIONINE-DEPENDENT METHYLTRANSFERASES SUPERFAMILY PROTEIN"/>
    <property type="match status" value="1"/>
</dbReference>
<dbReference type="Gramene" id="EFJ38674">
    <property type="protein sequence ID" value="EFJ38674"/>
    <property type="gene ID" value="SELMODRAFT_73830"/>
</dbReference>
<evidence type="ECO:0000313" key="1">
    <source>
        <dbReference type="EMBL" id="EFJ38674.1"/>
    </source>
</evidence>
<evidence type="ECO:0000313" key="2">
    <source>
        <dbReference type="Proteomes" id="UP000001514"/>
    </source>
</evidence>
<keyword evidence="2" id="KW-1185">Reference proteome</keyword>
<dbReference type="STRING" id="88036.D8QN10"/>
<dbReference type="HOGENOM" id="CLU_140774_0_0_1"/>
<name>D8QN10_SELML</name>
<dbReference type="eggNOG" id="KOG1075">
    <property type="taxonomic scope" value="Eukaryota"/>
</dbReference>
<protein>
    <submittedName>
        <fullName evidence="1">Uncharacterized protein</fullName>
    </submittedName>
</protein>
<dbReference type="OMA" id="GQHWIMA"/>
<dbReference type="InterPro" id="IPR029063">
    <property type="entry name" value="SAM-dependent_MTases_sf"/>
</dbReference>
<dbReference type="InParanoid" id="D8QN10"/>
<reference evidence="1 2" key="1">
    <citation type="journal article" date="2011" name="Science">
        <title>The Selaginella genome identifies genetic changes associated with the evolution of vascular plants.</title>
        <authorList>
            <person name="Banks J.A."/>
            <person name="Nishiyama T."/>
            <person name="Hasebe M."/>
            <person name="Bowman J.L."/>
            <person name="Gribskov M."/>
            <person name="dePamphilis C."/>
            <person name="Albert V.A."/>
            <person name="Aono N."/>
            <person name="Aoyama T."/>
            <person name="Ambrose B.A."/>
            <person name="Ashton N.W."/>
            <person name="Axtell M.J."/>
            <person name="Barker E."/>
            <person name="Barker M.S."/>
            <person name="Bennetzen J.L."/>
            <person name="Bonawitz N.D."/>
            <person name="Chapple C."/>
            <person name="Cheng C."/>
            <person name="Correa L.G."/>
            <person name="Dacre M."/>
            <person name="DeBarry J."/>
            <person name="Dreyer I."/>
            <person name="Elias M."/>
            <person name="Engstrom E.M."/>
            <person name="Estelle M."/>
            <person name="Feng L."/>
            <person name="Finet C."/>
            <person name="Floyd S.K."/>
            <person name="Frommer W.B."/>
            <person name="Fujita T."/>
            <person name="Gramzow L."/>
            <person name="Gutensohn M."/>
            <person name="Harholt J."/>
            <person name="Hattori M."/>
            <person name="Heyl A."/>
            <person name="Hirai T."/>
            <person name="Hiwatashi Y."/>
            <person name="Ishikawa M."/>
            <person name="Iwata M."/>
            <person name="Karol K.G."/>
            <person name="Koehler B."/>
            <person name="Kolukisaoglu U."/>
            <person name="Kubo M."/>
            <person name="Kurata T."/>
            <person name="Lalonde S."/>
            <person name="Li K."/>
            <person name="Li Y."/>
            <person name="Litt A."/>
            <person name="Lyons E."/>
            <person name="Manning G."/>
            <person name="Maruyama T."/>
            <person name="Michael T.P."/>
            <person name="Mikami K."/>
            <person name="Miyazaki S."/>
            <person name="Morinaga S."/>
            <person name="Murata T."/>
            <person name="Mueller-Roeber B."/>
            <person name="Nelson D.R."/>
            <person name="Obara M."/>
            <person name="Oguri Y."/>
            <person name="Olmstead R.G."/>
            <person name="Onodera N."/>
            <person name="Petersen B.L."/>
            <person name="Pils B."/>
            <person name="Prigge M."/>
            <person name="Rensing S.A."/>
            <person name="Riano-Pachon D.M."/>
            <person name="Roberts A.W."/>
            <person name="Sato Y."/>
            <person name="Scheller H.V."/>
            <person name="Schulz B."/>
            <person name="Schulz C."/>
            <person name="Shakirov E.V."/>
            <person name="Shibagaki N."/>
            <person name="Shinohara N."/>
            <person name="Shippen D.E."/>
            <person name="Soerensen I."/>
            <person name="Sotooka R."/>
            <person name="Sugimoto N."/>
            <person name="Sugita M."/>
            <person name="Sumikawa N."/>
            <person name="Tanurdzic M."/>
            <person name="Theissen G."/>
            <person name="Ulvskov P."/>
            <person name="Wakazuki S."/>
            <person name="Weng J.K."/>
            <person name="Willats W.W."/>
            <person name="Wipf D."/>
            <person name="Wolf P.G."/>
            <person name="Yang L."/>
            <person name="Zimmer A.D."/>
            <person name="Zhu Q."/>
            <person name="Mitros T."/>
            <person name="Hellsten U."/>
            <person name="Loque D."/>
            <person name="Otillar R."/>
            <person name="Salamov A."/>
            <person name="Schmutz J."/>
            <person name="Shapiro H."/>
            <person name="Lindquist E."/>
            <person name="Lucas S."/>
            <person name="Rokhsar D."/>
            <person name="Grigoriev I.V."/>
        </authorList>
    </citation>
    <scope>NUCLEOTIDE SEQUENCE [LARGE SCALE GENOMIC DNA]</scope>
</reference>
<dbReference type="Proteomes" id="UP000001514">
    <property type="component" value="Unassembled WGS sequence"/>
</dbReference>
<dbReference type="Gene3D" id="3.40.50.150">
    <property type="entry name" value="Vaccinia Virus protein VP39"/>
    <property type="match status" value="1"/>
</dbReference>
<proteinExistence type="predicted"/>
<dbReference type="KEGG" id="smo:SELMODRAFT_73830"/>
<dbReference type="EMBL" id="GL377565">
    <property type="protein sequence ID" value="EFJ38674.1"/>
    <property type="molecule type" value="Genomic_DNA"/>
</dbReference>
<feature type="non-terminal residue" evidence="1">
    <location>
        <position position="1"/>
    </location>
</feature>
<gene>
    <name evidence="1" type="ORF">SELMODRAFT_73830</name>
</gene>
<organism evidence="2">
    <name type="scientific">Selaginella moellendorffii</name>
    <name type="common">Spikemoss</name>
    <dbReference type="NCBI Taxonomy" id="88036"/>
    <lineage>
        <taxon>Eukaryota</taxon>
        <taxon>Viridiplantae</taxon>
        <taxon>Streptophyta</taxon>
        <taxon>Embryophyta</taxon>
        <taxon>Tracheophyta</taxon>
        <taxon>Lycopodiopsida</taxon>
        <taxon>Selaginellales</taxon>
        <taxon>Selaginellaceae</taxon>
        <taxon>Selaginella</taxon>
    </lineage>
</organism>
<dbReference type="AlphaFoldDB" id="D8QN10"/>
<dbReference type="PANTHER" id="PTHR37909:SF1">
    <property type="entry name" value="S-ADENOSYL-L-METHIONINE-DEPENDENT METHYLTRANSFERASES SUPERFAMILY PROTEIN"/>
    <property type="match status" value="1"/>
</dbReference>